<protein>
    <submittedName>
        <fullName evidence="1">Uncharacterized protein</fullName>
    </submittedName>
</protein>
<sequence>MTKFSANSVYGFITVLLYHNQTMEYHQDNMQVDFLLKAISDMVSQQFKSIRQDMKIEFAKVQENMEDMVSKILAETKKAETINNATPIKQMSQALDVESDTGICIKEVRSENASVVLRHLIERHFIERHFIERHLIETTADRKTLYRTTVNRADS</sequence>
<reference evidence="1 2" key="1">
    <citation type="submission" date="2024-02" db="EMBL/GenBank/DDBJ databases">
        <authorList>
            <person name="Daric V."/>
            <person name="Darras S."/>
        </authorList>
    </citation>
    <scope>NUCLEOTIDE SEQUENCE [LARGE SCALE GENOMIC DNA]</scope>
</reference>
<proteinExistence type="predicted"/>
<organism evidence="1 2">
    <name type="scientific">Clavelina lepadiformis</name>
    <name type="common">Light-bulb sea squirt</name>
    <name type="synonym">Ascidia lepadiformis</name>
    <dbReference type="NCBI Taxonomy" id="159417"/>
    <lineage>
        <taxon>Eukaryota</taxon>
        <taxon>Metazoa</taxon>
        <taxon>Chordata</taxon>
        <taxon>Tunicata</taxon>
        <taxon>Ascidiacea</taxon>
        <taxon>Aplousobranchia</taxon>
        <taxon>Clavelinidae</taxon>
        <taxon>Clavelina</taxon>
    </lineage>
</organism>
<gene>
    <name evidence="1" type="ORF">CVLEPA_LOCUS24345</name>
</gene>
<accession>A0ABP0GIK4</accession>
<name>A0ABP0GIK4_CLALP</name>
<evidence type="ECO:0000313" key="1">
    <source>
        <dbReference type="EMBL" id="CAK8691580.1"/>
    </source>
</evidence>
<dbReference type="EMBL" id="CAWYQH010000119">
    <property type="protein sequence ID" value="CAK8691580.1"/>
    <property type="molecule type" value="Genomic_DNA"/>
</dbReference>
<keyword evidence="2" id="KW-1185">Reference proteome</keyword>
<evidence type="ECO:0000313" key="2">
    <source>
        <dbReference type="Proteomes" id="UP001642483"/>
    </source>
</evidence>
<comment type="caution">
    <text evidence="1">The sequence shown here is derived from an EMBL/GenBank/DDBJ whole genome shotgun (WGS) entry which is preliminary data.</text>
</comment>
<dbReference type="Proteomes" id="UP001642483">
    <property type="component" value="Unassembled WGS sequence"/>
</dbReference>